<keyword evidence="2" id="KW-1133">Transmembrane helix</keyword>
<organism evidence="3 4">
    <name type="scientific">Actinoplanes couchii</name>
    <dbReference type="NCBI Taxonomy" id="403638"/>
    <lineage>
        <taxon>Bacteria</taxon>
        <taxon>Bacillati</taxon>
        <taxon>Actinomycetota</taxon>
        <taxon>Actinomycetes</taxon>
        <taxon>Micromonosporales</taxon>
        <taxon>Micromonosporaceae</taxon>
        <taxon>Actinoplanes</taxon>
    </lineage>
</organism>
<dbReference type="EMBL" id="BOMG01000039">
    <property type="protein sequence ID" value="GID54306.1"/>
    <property type="molecule type" value="Genomic_DNA"/>
</dbReference>
<comment type="caution">
    <text evidence="3">The sequence shown here is derived from an EMBL/GenBank/DDBJ whole genome shotgun (WGS) entry which is preliminary data.</text>
</comment>
<evidence type="ECO:0000313" key="3">
    <source>
        <dbReference type="EMBL" id="GID54306.1"/>
    </source>
</evidence>
<feature type="compositionally biased region" description="Polar residues" evidence="1">
    <location>
        <begin position="91"/>
        <end position="101"/>
    </location>
</feature>
<name>A0ABQ3X718_9ACTN</name>
<accession>A0ABQ3X718</accession>
<keyword evidence="2" id="KW-0812">Transmembrane</keyword>
<feature type="transmembrane region" description="Helical" evidence="2">
    <location>
        <begin position="12"/>
        <end position="41"/>
    </location>
</feature>
<feature type="compositionally biased region" description="Polar residues" evidence="1">
    <location>
        <begin position="65"/>
        <end position="74"/>
    </location>
</feature>
<evidence type="ECO:0000256" key="2">
    <source>
        <dbReference type="SAM" id="Phobius"/>
    </source>
</evidence>
<proteinExistence type="predicted"/>
<keyword evidence="4" id="KW-1185">Reference proteome</keyword>
<dbReference type="RefSeq" id="WP_239145125.1">
    <property type="nucleotide sequence ID" value="NZ_BAAAQE010000035.1"/>
</dbReference>
<keyword evidence="2" id="KW-0472">Membrane</keyword>
<sequence length="165" mass="17378">MRLIDRLGRLPLVILFGWVVATVLAVSVGVVGIGLVGSGLFSQKNEPLSEAEVARALQGEETIATPETSRSGQAETSRPTETGRPPETGTKATSHSTQTRGGTVVATCDGILSMSPAQGFAVHEQKPDEGEFRNVRDNHLRVKVDLGDCAGGVPQLEVSVESDDD</sequence>
<evidence type="ECO:0000256" key="1">
    <source>
        <dbReference type="SAM" id="MobiDB-lite"/>
    </source>
</evidence>
<gene>
    <name evidence="3" type="ORF">Aco03nite_027100</name>
</gene>
<feature type="region of interest" description="Disordered" evidence="1">
    <location>
        <begin position="60"/>
        <end position="101"/>
    </location>
</feature>
<protein>
    <recommendedName>
        <fullName evidence="5">Septum formation initiator</fullName>
    </recommendedName>
</protein>
<evidence type="ECO:0008006" key="5">
    <source>
        <dbReference type="Google" id="ProtNLM"/>
    </source>
</evidence>
<dbReference type="Proteomes" id="UP000612282">
    <property type="component" value="Unassembled WGS sequence"/>
</dbReference>
<evidence type="ECO:0000313" key="4">
    <source>
        <dbReference type="Proteomes" id="UP000612282"/>
    </source>
</evidence>
<reference evidence="3 4" key="1">
    <citation type="submission" date="2021-01" db="EMBL/GenBank/DDBJ databases">
        <title>Whole genome shotgun sequence of Actinoplanes couchii NBRC 106145.</title>
        <authorList>
            <person name="Komaki H."/>
            <person name="Tamura T."/>
        </authorList>
    </citation>
    <scope>NUCLEOTIDE SEQUENCE [LARGE SCALE GENOMIC DNA]</scope>
    <source>
        <strain evidence="3 4">NBRC 106145</strain>
    </source>
</reference>
<feature type="compositionally biased region" description="Low complexity" evidence="1">
    <location>
        <begin position="75"/>
        <end position="90"/>
    </location>
</feature>